<protein>
    <submittedName>
        <fullName evidence="1">Uncharacterized protein</fullName>
    </submittedName>
</protein>
<comment type="caution">
    <text evidence="1">The sequence shown here is derived from an EMBL/GenBank/DDBJ whole genome shotgun (WGS) entry which is preliminary data.</text>
</comment>
<proteinExistence type="predicted"/>
<name>A0A9P7K9S2_9AGAR</name>
<evidence type="ECO:0000313" key="1">
    <source>
        <dbReference type="EMBL" id="KAG5643751.1"/>
    </source>
</evidence>
<dbReference type="OrthoDB" id="3025610at2759"/>
<organism evidence="1 2">
    <name type="scientific">Asterophora parasitica</name>
    <dbReference type="NCBI Taxonomy" id="117018"/>
    <lineage>
        <taxon>Eukaryota</taxon>
        <taxon>Fungi</taxon>
        <taxon>Dikarya</taxon>
        <taxon>Basidiomycota</taxon>
        <taxon>Agaricomycotina</taxon>
        <taxon>Agaricomycetes</taxon>
        <taxon>Agaricomycetidae</taxon>
        <taxon>Agaricales</taxon>
        <taxon>Tricholomatineae</taxon>
        <taxon>Lyophyllaceae</taxon>
        <taxon>Asterophora</taxon>
    </lineage>
</organism>
<evidence type="ECO:0000313" key="2">
    <source>
        <dbReference type="Proteomes" id="UP000775547"/>
    </source>
</evidence>
<dbReference type="EMBL" id="JABCKV010000097">
    <property type="protein sequence ID" value="KAG5643751.1"/>
    <property type="molecule type" value="Genomic_DNA"/>
</dbReference>
<gene>
    <name evidence="1" type="ORF">DXG03_009685</name>
</gene>
<sequence length="151" mass="16439">MYKAMKSLSKSKQFRFHGSFSIVAKPDTDNLIRTKQVADELRKIARIPHKKPIAPVFGESYRVSFNCTCLAAAASKPVGTLMPPDVFATPLPGVKTPKKQGELAGWAGLKLKHSLEISTPRCEGIVVVLAEPGMSHYLGIPSQKVTVSVEH</sequence>
<dbReference type="Proteomes" id="UP000775547">
    <property type="component" value="Unassembled WGS sequence"/>
</dbReference>
<accession>A0A9P7K9S2</accession>
<keyword evidence="2" id="KW-1185">Reference proteome</keyword>
<reference evidence="1" key="1">
    <citation type="submission" date="2020-07" db="EMBL/GenBank/DDBJ databases">
        <authorList>
            <person name="Nieuwenhuis M."/>
            <person name="Van De Peppel L.J.J."/>
        </authorList>
    </citation>
    <scope>NUCLEOTIDE SEQUENCE</scope>
    <source>
        <strain evidence="1">AP01</strain>
        <tissue evidence="1">Mycelium</tissue>
    </source>
</reference>
<reference evidence="1" key="2">
    <citation type="submission" date="2021-10" db="EMBL/GenBank/DDBJ databases">
        <title>Phylogenomics reveals ancestral predisposition of the termite-cultivated fungus Termitomyces towards a domesticated lifestyle.</title>
        <authorList>
            <person name="Auxier B."/>
            <person name="Grum-Grzhimaylo A."/>
            <person name="Cardenas M.E."/>
            <person name="Lodge J.D."/>
            <person name="Laessoe T."/>
            <person name="Pedersen O."/>
            <person name="Smith M.E."/>
            <person name="Kuyper T.W."/>
            <person name="Franco-Molano E.A."/>
            <person name="Baroni T.J."/>
            <person name="Aanen D.K."/>
        </authorList>
    </citation>
    <scope>NUCLEOTIDE SEQUENCE</scope>
    <source>
        <strain evidence="1">AP01</strain>
        <tissue evidence="1">Mycelium</tissue>
    </source>
</reference>
<dbReference type="AlphaFoldDB" id="A0A9P7K9S2"/>